<comment type="caution">
    <text evidence="1">The sequence shown here is derived from an EMBL/GenBank/DDBJ whole genome shotgun (WGS) entry which is preliminary data.</text>
</comment>
<reference evidence="1 2" key="1">
    <citation type="submission" date="2024-09" db="EMBL/GenBank/DDBJ databases">
        <title>Chromosome-scale assembly of Riccia fluitans.</title>
        <authorList>
            <person name="Paukszto L."/>
            <person name="Sawicki J."/>
            <person name="Karawczyk K."/>
            <person name="Piernik-Szablinska J."/>
            <person name="Szczecinska M."/>
            <person name="Mazdziarz M."/>
        </authorList>
    </citation>
    <scope>NUCLEOTIDE SEQUENCE [LARGE SCALE GENOMIC DNA]</scope>
    <source>
        <strain evidence="1">Rf_01</strain>
        <tissue evidence="1">Aerial parts of the thallus</tissue>
    </source>
</reference>
<protein>
    <submittedName>
        <fullName evidence="1">Uncharacterized protein</fullName>
    </submittedName>
</protein>
<evidence type="ECO:0000313" key="1">
    <source>
        <dbReference type="EMBL" id="KAL2645128.1"/>
    </source>
</evidence>
<accession>A0ABD1ZBN2</accession>
<organism evidence="1 2">
    <name type="scientific">Riccia fluitans</name>
    <dbReference type="NCBI Taxonomy" id="41844"/>
    <lineage>
        <taxon>Eukaryota</taxon>
        <taxon>Viridiplantae</taxon>
        <taxon>Streptophyta</taxon>
        <taxon>Embryophyta</taxon>
        <taxon>Marchantiophyta</taxon>
        <taxon>Marchantiopsida</taxon>
        <taxon>Marchantiidae</taxon>
        <taxon>Marchantiales</taxon>
        <taxon>Ricciaceae</taxon>
        <taxon>Riccia</taxon>
    </lineage>
</organism>
<proteinExistence type="predicted"/>
<keyword evidence="2" id="KW-1185">Reference proteome</keyword>
<dbReference type="Proteomes" id="UP001605036">
    <property type="component" value="Unassembled WGS sequence"/>
</dbReference>
<dbReference type="EMBL" id="JBHFFA010000002">
    <property type="protein sequence ID" value="KAL2645128.1"/>
    <property type="molecule type" value="Genomic_DNA"/>
</dbReference>
<gene>
    <name evidence="1" type="ORF">R1flu_012715</name>
</gene>
<evidence type="ECO:0000313" key="2">
    <source>
        <dbReference type="Proteomes" id="UP001605036"/>
    </source>
</evidence>
<sequence>MIAGEHSVALTTGGGYLRTCSIAKFNEDDGRRAFSFFDSWADTSECAPLRILMRMMAGEHSVAFDCWADTSERAPMLKTDLWLNFEGHGLPEQGNKKKGSDVKGWAIPSNYSVKLLDIGMPAEGAAVAERQEELEGDASSTVAAAAEGGYGPGWGQKRILS</sequence>
<dbReference type="AlphaFoldDB" id="A0ABD1ZBN2"/>
<name>A0ABD1ZBN2_9MARC</name>